<feature type="domain" description="UvrD-like helicase C-terminal" evidence="13">
    <location>
        <begin position="286"/>
        <end position="560"/>
    </location>
</feature>
<evidence type="ECO:0000256" key="5">
    <source>
        <dbReference type="ARBA" id="ARBA00022840"/>
    </source>
</evidence>
<evidence type="ECO:0000259" key="12">
    <source>
        <dbReference type="PROSITE" id="PS51198"/>
    </source>
</evidence>
<keyword evidence="15" id="KW-1185">Reference proteome</keyword>
<dbReference type="GO" id="GO:0005524">
    <property type="term" value="F:ATP binding"/>
    <property type="evidence" value="ECO:0007669"/>
    <property type="project" value="UniProtKB-UniRule"/>
</dbReference>
<dbReference type="Pfam" id="PF21196">
    <property type="entry name" value="PcrA_UvrD_tudor"/>
    <property type="match status" value="1"/>
</dbReference>
<evidence type="ECO:0000256" key="2">
    <source>
        <dbReference type="ARBA" id="ARBA00022741"/>
    </source>
</evidence>
<dbReference type="KEGG" id="hcv:FTV88_2918"/>
<dbReference type="InterPro" id="IPR027417">
    <property type="entry name" value="P-loop_NTPase"/>
</dbReference>
<reference evidence="15" key="1">
    <citation type="submission" date="2019-11" db="EMBL/GenBank/DDBJ databases">
        <title>Genome sequence of Heliorestis convoluta strain HH, an alkaliphilic and minimalistic phototrophic bacterium from a soda lake in Egypt.</title>
        <authorList>
            <person name="Dewey E.D."/>
            <person name="Stokes L.M."/>
            <person name="Burchell B.M."/>
            <person name="Shaffer K.N."/>
            <person name="Huntington A.M."/>
            <person name="Baker J.M."/>
            <person name="Nadendla S."/>
            <person name="Giglio M.G."/>
            <person name="Touchman J.W."/>
            <person name="Blankenship R.E."/>
            <person name="Madigan M.T."/>
            <person name="Sattley W.M."/>
        </authorList>
    </citation>
    <scope>NUCLEOTIDE SEQUENCE [LARGE SCALE GENOMIC DNA]</scope>
    <source>
        <strain evidence="15">HH</strain>
    </source>
</reference>
<dbReference type="Gene3D" id="1.10.10.160">
    <property type="match status" value="1"/>
</dbReference>
<dbReference type="Gene3D" id="3.40.50.300">
    <property type="entry name" value="P-loop containing nucleotide triphosphate hydrolases"/>
    <property type="match status" value="2"/>
</dbReference>
<keyword evidence="3 10" id="KW-0378">Hydrolase</keyword>
<dbReference type="InterPro" id="IPR014017">
    <property type="entry name" value="DNA_helicase_UvrD-like_C"/>
</dbReference>
<evidence type="ECO:0000313" key="14">
    <source>
        <dbReference type="EMBL" id="QGG49007.1"/>
    </source>
</evidence>
<evidence type="ECO:0000256" key="9">
    <source>
        <dbReference type="ARBA" id="ARBA00048988"/>
    </source>
</evidence>
<dbReference type="CDD" id="cd17932">
    <property type="entry name" value="DEXQc_UvrD"/>
    <property type="match status" value="1"/>
</dbReference>
<feature type="binding site" evidence="10">
    <location>
        <begin position="28"/>
        <end position="35"/>
    </location>
    <ligand>
        <name>ATP</name>
        <dbReference type="ChEBI" id="CHEBI:30616"/>
    </ligand>
</feature>
<evidence type="ECO:0000256" key="6">
    <source>
        <dbReference type="ARBA" id="ARBA00023125"/>
    </source>
</evidence>
<accession>A0A5Q2N2E6</accession>
<dbReference type="Proteomes" id="UP000366051">
    <property type="component" value="Chromosome"/>
</dbReference>
<feature type="domain" description="UvrD-like helicase ATP-binding" evidence="12">
    <location>
        <begin position="7"/>
        <end position="285"/>
    </location>
</feature>
<dbReference type="PANTHER" id="PTHR11070:SF2">
    <property type="entry name" value="ATP-DEPENDENT DNA HELICASE SRS2"/>
    <property type="match status" value="1"/>
</dbReference>
<organism evidence="14 15">
    <name type="scientific">Heliorestis convoluta</name>
    <dbReference type="NCBI Taxonomy" id="356322"/>
    <lineage>
        <taxon>Bacteria</taxon>
        <taxon>Bacillati</taxon>
        <taxon>Bacillota</taxon>
        <taxon>Clostridia</taxon>
        <taxon>Eubacteriales</taxon>
        <taxon>Heliobacteriaceae</taxon>
        <taxon>Heliorestis</taxon>
    </lineage>
</organism>
<dbReference type="PROSITE" id="PS51198">
    <property type="entry name" value="UVRD_HELICASE_ATP_BIND"/>
    <property type="match status" value="1"/>
</dbReference>
<dbReference type="Pfam" id="PF13361">
    <property type="entry name" value="UvrD_C"/>
    <property type="match status" value="1"/>
</dbReference>
<dbReference type="GO" id="GO:0005829">
    <property type="term" value="C:cytosol"/>
    <property type="evidence" value="ECO:0007669"/>
    <property type="project" value="TreeGrafter"/>
</dbReference>
<dbReference type="SUPFAM" id="SSF52540">
    <property type="entry name" value="P-loop containing nucleoside triphosphate hydrolases"/>
    <property type="match status" value="1"/>
</dbReference>
<dbReference type="PANTHER" id="PTHR11070">
    <property type="entry name" value="UVRD / RECB / PCRA DNA HELICASE FAMILY MEMBER"/>
    <property type="match status" value="1"/>
</dbReference>
<dbReference type="GO" id="GO:0006260">
    <property type="term" value="P:DNA replication"/>
    <property type="evidence" value="ECO:0007669"/>
    <property type="project" value="InterPro"/>
</dbReference>
<evidence type="ECO:0000313" key="15">
    <source>
        <dbReference type="Proteomes" id="UP000366051"/>
    </source>
</evidence>
<dbReference type="InterPro" id="IPR013986">
    <property type="entry name" value="DExx_box_DNA_helicase_dom_sf"/>
</dbReference>
<evidence type="ECO:0000256" key="10">
    <source>
        <dbReference type="PROSITE-ProRule" id="PRU00560"/>
    </source>
</evidence>
<dbReference type="NCBIfam" id="TIGR01073">
    <property type="entry name" value="pcrA"/>
    <property type="match status" value="1"/>
</dbReference>
<dbReference type="FunFam" id="1.10.10.160:FF:000001">
    <property type="entry name" value="ATP-dependent DNA helicase"/>
    <property type="match status" value="1"/>
</dbReference>
<evidence type="ECO:0000259" key="13">
    <source>
        <dbReference type="PROSITE" id="PS51217"/>
    </source>
</evidence>
<sequence>MSNIDLNTLNPVQREAVLHREGPLLILAGAGSGKTRVLTYRIAQRIHEGVSPFQILAITFTNKAAGEMKERLQQLIGTEASNLWVSTFHSASVRILRSHGEKIGYDRNFVIYDSDDQLKLIKECLKELQIDDKRCNPQAVRGAIGTAKNQLMDPQTFERKAYDYFAQTVAKVYHLYDRKLKNNMALDFDDLLFQTVRLFRQEEAVLNYYQDRFRYIHIDEYQDTNHAQYVWVKMLAEKYRNLCVVGDDDQSVYGWRGADIQNILDFERDYPEATVLKLEQNYRSTSTILDAANAVVCCNRERKKKQLWTDKKGGDLICYFEGRNEHDESRFVVRTIEELVQKEQRKYSDFAILYRTNAQSRVLEEQMLYAAMPYRILGGLRFYDRKEIKDIIAYLRFITNPADEVSMKRIINVPKRGIGDASVARLLDYGQSQGWTLHRTLEKVKEIPGMTRAAKSIQAFYEMIESLRAQSPKLLVTQIVEELLDQTGYVRELESERTEEAKSRVENIKEFLSVTQEFDRYAEEKSLEEFLASVSLLSDTDQYKEEEDAIVMMTMHSSKGLEFPVVFVTGMEEGVFPHNRALLEEKQMEEERRLCYVAITRAEEKLYLTSAWERTIFGNTVHNKKSRFLEEIPEELLQEESLPGKRQGLNGSMGSTLFRPGQNGYASGSNNSFTASSTLGASKGASSTSSQEGSFSLGDKVMHGKFGEGLVVAASGSGDNEEVSVAFADQGIKKFLLKFAPLKKI</sequence>
<keyword evidence="6 11" id="KW-0238">DNA-binding</keyword>
<dbReference type="GO" id="GO:0003677">
    <property type="term" value="F:DNA binding"/>
    <property type="evidence" value="ECO:0007669"/>
    <property type="project" value="UniProtKB-KW"/>
</dbReference>
<evidence type="ECO:0000256" key="7">
    <source>
        <dbReference type="ARBA" id="ARBA00023235"/>
    </source>
</evidence>
<dbReference type="GO" id="GO:0033202">
    <property type="term" value="C:DNA helicase complex"/>
    <property type="evidence" value="ECO:0007669"/>
    <property type="project" value="TreeGrafter"/>
</dbReference>
<name>A0A5Q2N2E6_9FIRM</name>
<evidence type="ECO:0000256" key="1">
    <source>
        <dbReference type="ARBA" id="ARBA00009922"/>
    </source>
</evidence>
<evidence type="ECO:0000256" key="8">
    <source>
        <dbReference type="ARBA" id="ARBA00034617"/>
    </source>
</evidence>
<comment type="similarity">
    <text evidence="1 11">Belongs to the helicase family. UvrD subfamily.</text>
</comment>
<dbReference type="FunFam" id="1.10.486.10:FF:000003">
    <property type="entry name" value="ATP-dependent DNA helicase"/>
    <property type="match status" value="1"/>
</dbReference>
<dbReference type="EMBL" id="CP045875">
    <property type="protein sequence ID" value="QGG49007.1"/>
    <property type="molecule type" value="Genomic_DNA"/>
</dbReference>
<comment type="catalytic activity">
    <reaction evidence="8">
        <text>Couples ATP hydrolysis with the unwinding of duplex DNA by translocating in the 3'-5' direction.</text>
        <dbReference type="EC" id="5.6.2.4"/>
    </reaction>
</comment>
<dbReference type="AlphaFoldDB" id="A0A5Q2N2E6"/>
<keyword evidence="4 10" id="KW-0347">Helicase</keyword>
<dbReference type="Pfam" id="PF00580">
    <property type="entry name" value="UvrD-helicase"/>
    <property type="match status" value="1"/>
</dbReference>
<evidence type="ECO:0000256" key="3">
    <source>
        <dbReference type="ARBA" id="ARBA00022801"/>
    </source>
</evidence>
<evidence type="ECO:0000256" key="4">
    <source>
        <dbReference type="ARBA" id="ARBA00022806"/>
    </source>
</evidence>
<dbReference type="InterPro" id="IPR005751">
    <property type="entry name" value="ATP-dep_DNA_helicase_PcrA"/>
</dbReference>
<dbReference type="InterPro" id="IPR000212">
    <property type="entry name" value="DNA_helicase_UvrD/REP"/>
</dbReference>
<dbReference type="InterPro" id="IPR014016">
    <property type="entry name" value="UvrD-like_ATP-bd"/>
</dbReference>
<evidence type="ECO:0000256" key="11">
    <source>
        <dbReference type="RuleBase" id="RU364053"/>
    </source>
</evidence>
<dbReference type="PROSITE" id="PS51217">
    <property type="entry name" value="UVRD_HELICASE_CTER"/>
    <property type="match status" value="1"/>
</dbReference>
<keyword evidence="2 10" id="KW-0547">Nucleotide-binding</keyword>
<gene>
    <name evidence="14" type="primary">pcrA</name>
    <name evidence="14" type="ORF">FTV88_2918</name>
</gene>
<dbReference type="GO" id="GO:0043138">
    <property type="term" value="F:3'-5' DNA helicase activity"/>
    <property type="evidence" value="ECO:0007669"/>
    <property type="project" value="UniProtKB-EC"/>
</dbReference>
<keyword evidence="5 10" id="KW-0067">ATP-binding</keyword>
<dbReference type="GO" id="GO:0009314">
    <property type="term" value="P:response to radiation"/>
    <property type="evidence" value="ECO:0007669"/>
    <property type="project" value="UniProtKB-ARBA"/>
</dbReference>
<dbReference type="CDD" id="cd18807">
    <property type="entry name" value="SF1_C_UvrD"/>
    <property type="match status" value="1"/>
</dbReference>
<protein>
    <recommendedName>
        <fullName evidence="11">ATP-dependent DNA helicase</fullName>
        <ecNumber evidence="11">5.6.2.4</ecNumber>
    </recommendedName>
</protein>
<dbReference type="GO" id="GO:0016887">
    <property type="term" value="F:ATP hydrolysis activity"/>
    <property type="evidence" value="ECO:0007669"/>
    <property type="project" value="RHEA"/>
</dbReference>
<keyword evidence="7" id="KW-0413">Isomerase</keyword>
<dbReference type="EC" id="5.6.2.4" evidence="11"/>
<dbReference type="Gene3D" id="1.10.486.10">
    <property type="entry name" value="PCRA, domain 4"/>
    <property type="match status" value="1"/>
</dbReference>
<dbReference type="GO" id="GO:0000725">
    <property type="term" value="P:recombinational repair"/>
    <property type="evidence" value="ECO:0007669"/>
    <property type="project" value="TreeGrafter"/>
</dbReference>
<comment type="catalytic activity">
    <reaction evidence="9 11">
        <text>ATP + H2O = ADP + phosphate + H(+)</text>
        <dbReference type="Rhea" id="RHEA:13065"/>
        <dbReference type="ChEBI" id="CHEBI:15377"/>
        <dbReference type="ChEBI" id="CHEBI:15378"/>
        <dbReference type="ChEBI" id="CHEBI:30616"/>
        <dbReference type="ChEBI" id="CHEBI:43474"/>
        <dbReference type="ChEBI" id="CHEBI:456216"/>
        <dbReference type="EC" id="5.6.2.4"/>
    </reaction>
</comment>
<proteinExistence type="inferred from homology"/>